<dbReference type="SUPFAM" id="SSF46785">
    <property type="entry name" value="Winged helix' DNA-binding domain"/>
    <property type="match status" value="1"/>
</dbReference>
<comment type="similarity">
    <text evidence="1">Belongs to the LysR transcriptional regulatory family.</text>
</comment>
<dbReference type="Gene3D" id="1.10.10.10">
    <property type="entry name" value="Winged helix-like DNA-binding domain superfamily/Winged helix DNA-binding domain"/>
    <property type="match status" value="1"/>
</dbReference>
<dbReference type="InterPro" id="IPR036388">
    <property type="entry name" value="WH-like_DNA-bd_sf"/>
</dbReference>
<sequence length="313" mass="33748">MNDAPIEARAWRQFLVLAETLHYGRAAARLHMTQPPLTVAIQQLEARLGTPLFLRSRRSVALSPAGEALVEPVRQWLAAGQDLVERARASGRGELGRLRLGFVSTLGFGPLPAWLRSFRAAHPGLQVELREATGDVQQAALREGQLDCGFLLRARGVGPAELPGFDSLPVLDEPLLLALPEAHALAHGQALDPQAVAAEPLVIFPRSIAPSLHDAILAWTHRQGRAPAIAQEAIQMQTIVNLVSAGLGLAWVPASITTLQRPGVVYRRLDARHAPPQGLAEMVWPREAPAATRRFVEHVRAALTAAGPPPRGD</sequence>
<dbReference type="InterPro" id="IPR000847">
    <property type="entry name" value="LysR_HTH_N"/>
</dbReference>
<dbReference type="AlphaFoldDB" id="A0A839HN52"/>
<evidence type="ECO:0000256" key="2">
    <source>
        <dbReference type="ARBA" id="ARBA00023015"/>
    </source>
</evidence>
<dbReference type="InterPro" id="IPR005119">
    <property type="entry name" value="LysR_subst-bd"/>
</dbReference>
<dbReference type="GO" id="GO:0003700">
    <property type="term" value="F:DNA-binding transcription factor activity"/>
    <property type="evidence" value="ECO:0007669"/>
    <property type="project" value="InterPro"/>
</dbReference>
<feature type="domain" description="HTH lysR-type" evidence="5">
    <location>
        <begin position="6"/>
        <end position="63"/>
    </location>
</feature>
<dbReference type="SUPFAM" id="SSF53850">
    <property type="entry name" value="Periplasmic binding protein-like II"/>
    <property type="match status" value="1"/>
</dbReference>
<protein>
    <submittedName>
        <fullName evidence="6">LysR family transcriptional regulator</fullName>
    </submittedName>
</protein>
<keyword evidence="2" id="KW-0805">Transcription regulation</keyword>
<evidence type="ECO:0000259" key="5">
    <source>
        <dbReference type="PROSITE" id="PS50931"/>
    </source>
</evidence>
<gene>
    <name evidence="6" type="ORF">H4F90_02400</name>
</gene>
<dbReference type="Pfam" id="PF03466">
    <property type="entry name" value="LysR_substrate"/>
    <property type="match status" value="1"/>
</dbReference>
<dbReference type="EMBL" id="JACIVI010000001">
    <property type="protein sequence ID" value="MBB1160830.1"/>
    <property type="molecule type" value="Genomic_DNA"/>
</dbReference>
<keyword evidence="7" id="KW-1185">Reference proteome</keyword>
<keyword evidence="4" id="KW-0804">Transcription</keyword>
<evidence type="ECO:0000313" key="7">
    <source>
        <dbReference type="Proteomes" id="UP000586093"/>
    </source>
</evidence>
<dbReference type="InterPro" id="IPR036390">
    <property type="entry name" value="WH_DNA-bd_sf"/>
</dbReference>
<dbReference type="Proteomes" id="UP000586093">
    <property type="component" value="Unassembled WGS sequence"/>
</dbReference>
<accession>A0A839HN52</accession>
<dbReference type="PANTHER" id="PTHR30346:SF0">
    <property type="entry name" value="HCA OPERON TRANSCRIPTIONAL ACTIVATOR HCAR"/>
    <property type="match status" value="1"/>
</dbReference>
<organism evidence="6 7">
    <name type="scientific">Aquariibacter albus</name>
    <dbReference type="NCBI Taxonomy" id="2759899"/>
    <lineage>
        <taxon>Bacteria</taxon>
        <taxon>Pseudomonadati</taxon>
        <taxon>Pseudomonadota</taxon>
        <taxon>Betaproteobacteria</taxon>
        <taxon>Burkholderiales</taxon>
        <taxon>Sphaerotilaceae</taxon>
        <taxon>Aquariibacter</taxon>
    </lineage>
</organism>
<dbReference type="PROSITE" id="PS50931">
    <property type="entry name" value="HTH_LYSR"/>
    <property type="match status" value="1"/>
</dbReference>
<dbReference type="Pfam" id="PF00126">
    <property type="entry name" value="HTH_1"/>
    <property type="match status" value="1"/>
</dbReference>
<evidence type="ECO:0000256" key="3">
    <source>
        <dbReference type="ARBA" id="ARBA00023125"/>
    </source>
</evidence>
<dbReference type="RefSeq" id="WP_182661134.1">
    <property type="nucleotide sequence ID" value="NZ_JACIVI010000001.1"/>
</dbReference>
<dbReference type="PANTHER" id="PTHR30346">
    <property type="entry name" value="TRANSCRIPTIONAL DUAL REGULATOR HCAR-RELATED"/>
    <property type="match status" value="1"/>
</dbReference>
<dbReference type="GO" id="GO:0032993">
    <property type="term" value="C:protein-DNA complex"/>
    <property type="evidence" value="ECO:0007669"/>
    <property type="project" value="TreeGrafter"/>
</dbReference>
<keyword evidence="3" id="KW-0238">DNA-binding</keyword>
<dbReference type="PRINTS" id="PR00039">
    <property type="entry name" value="HTHLYSR"/>
</dbReference>
<name>A0A839HN52_9BURK</name>
<reference evidence="6 7" key="1">
    <citation type="submission" date="2020-08" db="EMBL/GenBank/DDBJ databases">
        <title>Aquariorum lacteus gen. nov., sp. nov., a new member of the family Comamonadaceae, isolated from freshwater aquarium.</title>
        <authorList>
            <person name="Chun S.-J."/>
        </authorList>
    </citation>
    <scope>NUCLEOTIDE SEQUENCE [LARGE SCALE GENOMIC DNA]</scope>
    <source>
        <strain evidence="6 7">SJAQ100</strain>
    </source>
</reference>
<evidence type="ECO:0000313" key="6">
    <source>
        <dbReference type="EMBL" id="MBB1160830.1"/>
    </source>
</evidence>
<comment type="caution">
    <text evidence="6">The sequence shown here is derived from an EMBL/GenBank/DDBJ whole genome shotgun (WGS) entry which is preliminary data.</text>
</comment>
<dbReference type="Gene3D" id="3.40.190.10">
    <property type="entry name" value="Periplasmic binding protein-like II"/>
    <property type="match status" value="2"/>
</dbReference>
<proteinExistence type="inferred from homology"/>
<evidence type="ECO:0000256" key="4">
    <source>
        <dbReference type="ARBA" id="ARBA00023163"/>
    </source>
</evidence>
<dbReference type="GO" id="GO:0003677">
    <property type="term" value="F:DNA binding"/>
    <property type="evidence" value="ECO:0007669"/>
    <property type="project" value="UniProtKB-KW"/>
</dbReference>
<evidence type="ECO:0000256" key="1">
    <source>
        <dbReference type="ARBA" id="ARBA00009437"/>
    </source>
</evidence>